<organism evidence="2 3">
    <name type="scientific">Vibrio tritonius</name>
    <dbReference type="NCBI Taxonomy" id="1435069"/>
    <lineage>
        <taxon>Bacteria</taxon>
        <taxon>Pseudomonadati</taxon>
        <taxon>Pseudomonadota</taxon>
        <taxon>Gammaproteobacteria</taxon>
        <taxon>Vibrionales</taxon>
        <taxon>Vibrionaceae</taxon>
        <taxon>Vibrio</taxon>
    </lineage>
</organism>
<comment type="caution">
    <text evidence="2">The sequence shown here is derived from an EMBL/GenBank/DDBJ whole genome shotgun (WGS) entry which is preliminary data.</text>
</comment>
<dbReference type="Proteomes" id="UP001199044">
    <property type="component" value="Unassembled WGS sequence"/>
</dbReference>
<reference evidence="3" key="1">
    <citation type="submission" date="2023-07" db="EMBL/GenBank/DDBJ databases">
        <title>Molecular identification of indigenous halophilic bacteria isolated from red sea cost, biodegradation of synthetic dyes and assessment of degraded metabolite toxicity.</title>
        <authorList>
            <person name="Chaieb K."/>
            <person name="Altayb H.N."/>
        </authorList>
    </citation>
    <scope>NUCLEOTIDE SEQUENCE [LARGE SCALE GENOMIC DNA]</scope>
    <source>
        <strain evidence="3">K20</strain>
    </source>
</reference>
<keyword evidence="1" id="KW-1133">Transmembrane helix</keyword>
<feature type="transmembrane region" description="Helical" evidence="1">
    <location>
        <begin position="51"/>
        <end position="72"/>
    </location>
</feature>
<evidence type="ECO:0000256" key="1">
    <source>
        <dbReference type="SAM" id="Phobius"/>
    </source>
</evidence>
<protein>
    <submittedName>
        <fullName evidence="2">Uncharacterized protein</fullName>
    </submittedName>
</protein>
<name>A0ABS7YRK2_9VIBR</name>
<evidence type="ECO:0000313" key="2">
    <source>
        <dbReference type="EMBL" id="MCA2018296.1"/>
    </source>
</evidence>
<gene>
    <name evidence="2" type="ORF">LDJ79_19415</name>
</gene>
<accession>A0ABS7YRK2</accession>
<keyword evidence="3" id="KW-1185">Reference proteome</keyword>
<sequence>MSSYFNALKSGVIFILCLYGILFFAAGFLALEGDENFYAECSRILNIEMTVAILLLGCIAAVISWLGHVWSYPNKRRK</sequence>
<dbReference type="EMBL" id="JAIWIU010000161">
    <property type="protein sequence ID" value="MCA2018296.1"/>
    <property type="molecule type" value="Genomic_DNA"/>
</dbReference>
<feature type="transmembrane region" description="Helical" evidence="1">
    <location>
        <begin position="12"/>
        <end position="31"/>
    </location>
</feature>
<keyword evidence="1" id="KW-0812">Transmembrane</keyword>
<keyword evidence="1" id="KW-0472">Membrane</keyword>
<evidence type="ECO:0000313" key="3">
    <source>
        <dbReference type="Proteomes" id="UP001199044"/>
    </source>
</evidence>
<dbReference type="RefSeq" id="WP_225251769.1">
    <property type="nucleotide sequence ID" value="NZ_JAIWIU010000161.1"/>
</dbReference>
<proteinExistence type="predicted"/>